<dbReference type="SUPFAM" id="SSF56925">
    <property type="entry name" value="OMPA-like"/>
    <property type="match status" value="1"/>
</dbReference>
<organism evidence="9 10">
    <name type="scientific">Bacteroides ovatus</name>
    <dbReference type="NCBI Taxonomy" id="28116"/>
    <lineage>
        <taxon>Bacteria</taxon>
        <taxon>Pseudomonadati</taxon>
        <taxon>Bacteroidota</taxon>
        <taxon>Bacteroidia</taxon>
        <taxon>Bacteroidales</taxon>
        <taxon>Bacteroidaceae</taxon>
        <taxon>Bacteroides</taxon>
    </lineage>
</organism>
<keyword evidence="1 2" id="KW-0732">Signal</keyword>
<reference evidence="9 10" key="1">
    <citation type="submission" date="2018-08" db="EMBL/GenBank/DDBJ databases">
        <title>A genome reference for cultivated species of the human gut microbiota.</title>
        <authorList>
            <person name="Zou Y."/>
            <person name="Xue W."/>
            <person name="Luo G."/>
        </authorList>
    </citation>
    <scope>NUCLEOTIDE SEQUENCE [LARGE SCALE GENOMIC DNA]</scope>
    <source>
        <strain evidence="9 10">AF20-9LB</strain>
    </source>
</reference>
<dbReference type="KEGG" id="boa:Bovatus_01798"/>
<evidence type="ECO:0000313" key="9">
    <source>
        <dbReference type="EMBL" id="RGS88035.1"/>
    </source>
</evidence>
<evidence type="ECO:0000313" key="5">
    <source>
        <dbReference type="EMBL" id="KAA4104907.1"/>
    </source>
</evidence>
<evidence type="ECO:0000313" key="4">
    <source>
        <dbReference type="EMBL" id="KAA3809662.1"/>
    </source>
</evidence>
<dbReference type="EMBL" id="JAQNZF010000002">
    <property type="protein sequence ID" value="MDC2740919.1"/>
    <property type="molecule type" value="Genomic_DNA"/>
</dbReference>
<dbReference type="EMBL" id="VWFO01000053">
    <property type="protein sequence ID" value="KAA4660997.1"/>
    <property type="molecule type" value="Genomic_DNA"/>
</dbReference>
<dbReference type="Proteomes" id="UP000473905">
    <property type="component" value="Unassembled WGS sequence"/>
</dbReference>
<comment type="caution">
    <text evidence="9">The sequence shown here is derived from an EMBL/GenBank/DDBJ whole genome shotgun (WGS) entry which is preliminary data.</text>
</comment>
<evidence type="ECO:0000256" key="2">
    <source>
        <dbReference type="SAM" id="SignalP"/>
    </source>
</evidence>
<dbReference type="EMBL" id="QRVZ01000001">
    <property type="protein sequence ID" value="RGS88035.1"/>
    <property type="molecule type" value="Genomic_DNA"/>
</dbReference>
<evidence type="ECO:0000256" key="1">
    <source>
        <dbReference type="ARBA" id="ARBA00022729"/>
    </source>
</evidence>
<evidence type="ECO:0000313" key="7">
    <source>
        <dbReference type="EMBL" id="MDC2408364.1"/>
    </source>
</evidence>
<evidence type="ECO:0000313" key="12">
    <source>
        <dbReference type="Proteomes" id="UP000460135"/>
    </source>
</evidence>
<dbReference type="EMBL" id="VWKB01000001">
    <property type="protein sequence ID" value="KAA4104907.1"/>
    <property type="molecule type" value="Genomic_DNA"/>
</dbReference>
<dbReference type="Proteomes" id="UP001214017">
    <property type="component" value="Unassembled WGS sequence"/>
</dbReference>
<gene>
    <name evidence="9" type="ORF">DWX70_00390</name>
    <name evidence="6" type="ORF">F3B98_24810</name>
    <name evidence="5" type="ORF">F3D66_01435</name>
    <name evidence="4" type="ORF">F3F51_02185</name>
    <name evidence="7" type="ORF">PO240_10820</name>
    <name evidence="8" type="ORF">PO382_01625</name>
</gene>
<feature type="signal peptide" evidence="2">
    <location>
        <begin position="1"/>
        <end position="19"/>
    </location>
</feature>
<dbReference type="InterPro" id="IPR011250">
    <property type="entry name" value="OMP/PagP_B-barrel"/>
</dbReference>
<evidence type="ECO:0000313" key="11">
    <source>
        <dbReference type="Proteomes" id="UP000435985"/>
    </source>
</evidence>
<keyword evidence="13" id="KW-1185">Reference proteome</keyword>
<name>A0A139KL40_BACOV</name>
<feature type="chain" id="PRO_5044548578" evidence="2">
    <location>
        <begin position="20"/>
        <end position="161"/>
    </location>
</feature>
<reference evidence="7" key="3">
    <citation type="submission" date="2022-10" db="EMBL/GenBank/DDBJ databases">
        <title>Human gut microbiome strain richness.</title>
        <authorList>
            <person name="Chen-Liaw A."/>
        </authorList>
    </citation>
    <scope>NUCLEOTIDE SEQUENCE</scope>
    <source>
        <strain evidence="8">BSD2780120875st1_E1_BSD2780120875_150330</strain>
        <strain evidence="7">F7_m1001271B151109d0_201107</strain>
    </source>
</reference>
<dbReference type="InterPro" id="IPR027385">
    <property type="entry name" value="Beta-barrel_OMP"/>
</dbReference>
<evidence type="ECO:0000313" key="6">
    <source>
        <dbReference type="EMBL" id="KAA4660997.1"/>
    </source>
</evidence>
<accession>A0A139KL40</accession>
<dbReference type="Proteomes" id="UP000266492">
    <property type="component" value="Unassembled WGS sequence"/>
</dbReference>
<evidence type="ECO:0000313" key="8">
    <source>
        <dbReference type="EMBL" id="MDC2740919.1"/>
    </source>
</evidence>
<dbReference type="EMBL" id="VWLX01000001">
    <property type="protein sequence ID" value="KAA3809662.1"/>
    <property type="molecule type" value="Genomic_DNA"/>
</dbReference>
<dbReference type="STRING" id="28116.Bovatus_01798"/>
<proteinExistence type="predicted"/>
<dbReference type="Proteomes" id="UP001219389">
    <property type="component" value="Unassembled WGS sequence"/>
</dbReference>
<dbReference type="Proteomes" id="UP000460135">
    <property type="component" value="Unassembled WGS sequence"/>
</dbReference>
<dbReference type="RefSeq" id="WP_004300961.1">
    <property type="nucleotide sequence ID" value="NZ_BAABYJ010000001.1"/>
</dbReference>
<dbReference type="Pfam" id="PF13505">
    <property type="entry name" value="OMP_b-brl"/>
    <property type="match status" value="1"/>
</dbReference>
<reference evidence="11 12" key="2">
    <citation type="journal article" date="2019" name="Nat. Med.">
        <title>A library of human gut bacterial isolates paired with longitudinal multiomics data enables mechanistic microbiome research.</title>
        <authorList>
            <person name="Poyet M."/>
            <person name="Groussin M."/>
            <person name="Gibbons S.M."/>
            <person name="Avila-Pacheco J."/>
            <person name="Jiang X."/>
            <person name="Kearney S.M."/>
            <person name="Perrotta A.R."/>
            <person name="Berdy B."/>
            <person name="Zhao S."/>
            <person name="Lieberman T.D."/>
            <person name="Swanson P.K."/>
            <person name="Smith M."/>
            <person name="Roesemann S."/>
            <person name="Alexander J.E."/>
            <person name="Rich S.A."/>
            <person name="Livny J."/>
            <person name="Vlamakis H."/>
            <person name="Clish C."/>
            <person name="Bullock K."/>
            <person name="Deik A."/>
            <person name="Scott J."/>
            <person name="Pierce K.A."/>
            <person name="Xavier R.J."/>
            <person name="Alm E.J."/>
        </authorList>
    </citation>
    <scope>NUCLEOTIDE SEQUENCE [LARGE SCALE GENOMIC DNA]</scope>
    <source>
        <strain evidence="5 13">BIOML-A134</strain>
        <strain evidence="6 11">BIOML-A14</strain>
        <strain evidence="4 12">BIOML-A183</strain>
    </source>
</reference>
<evidence type="ECO:0000313" key="13">
    <source>
        <dbReference type="Proteomes" id="UP000473905"/>
    </source>
</evidence>
<dbReference type="Proteomes" id="UP000435985">
    <property type="component" value="Unassembled WGS sequence"/>
</dbReference>
<feature type="domain" description="Outer membrane protein beta-barrel" evidence="3">
    <location>
        <begin position="5"/>
        <end position="148"/>
    </location>
</feature>
<protein>
    <submittedName>
        <fullName evidence="4">Outer membrane beta-barrel protein</fullName>
    </submittedName>
</protein>
<dbReference type="GeneID" id="69481059"/>
<dbReference type="Gene3D" id="2.40.160.20">
    <property type="match status" value="1"/>
</dbReference>
<evidence type="ECO:0000313" key="10">
    <source>
        <dbReference type="Proteomes" id="UP000266492"/>
    </source>
</evidence>
<sequence>MKKLALALCLLAVSFTAQAQFEKGTTIINPSLSGLDFSYSKNDKAKFGVGAQVGTFFAEGIALMVNAGADWSKPVDEYTLGTGVRFYFNKTGIYLGGGLDWNRFRWSGGKHQTDWGLGIEAGYAYFLSRTVTIEPAVYYKWRFNDGDMSRFGVKIGFGFYL</sequence>
<evidence type="ECO:0000259" key="3">
    <source>
        <dbReference type="Pfam" id="PF13505"/>
    </source>
</evidence>
<dbReference type="EMBL" id="JAQNWR010000006">
    <property type="protein sequence ID" value="MDC2408364.1"/>
    <property type="molecule type" value="Genomic_DNA"/>
</dbReference>
<dbReference type="AlphaFoldDB" id="A0A139KL40"/>